<evidence type="ECO:0000256" key="6">
    <source>
        <dbReference type="ARBA" id="ARBA00023303"/>
    </source>
</evidence>
<keyword evidence="2 10" id="KW-1003">Cell membrane</keyword>
<comment type="caution">
    <text evidence="11">The sequence shown here is derived from an EMBL/GenBank/DDBJ whole genome shotgun (WGS) entry which is preliminary data.</text>
</comment>
<dbReference type="NCBIfam" id="TIGR00494">
    <property type="entry name" value="crcB"/>
    <property type="match status" value="1"/>
</dbReference>
<dbReference type="PANTHER" id="PTHR28259:SF1">
    <property type="entry name" value="FLUORIDE EXPORT PROTEIN 1-RELATED"/>
    <property type="match status" value="1"/>
</dbReference>
<keyword evidence="10" id="KW-0406">Ion transport</keyword>
<keyword evidence="3 10" id="KW-0812">Transmembrane</keyword>
<reference evidence="11 12" key="1">
    <citation type="submission" date="2015-06" db="EMBL/GenBank/DDBJ databases">
        <title>Draft genome of the moderately acidophilic sulfate reducer Candidatus Desulfosporosinus acididurans strain M1.</title>
        <authorList>
            <person name="Poehlein A."/>
            <person name="Petzsch P."/>
            <person name="Johnson B.D."/>
            <person name="Schloemann M."/>
            <person name="Daniel R."/>
            <person name="Muehling M."/>
        </authorList>
    </citation>
    <scope>NUCLEOTIDE SEQUENCE [LARGE SCALE GENOMIC DNA]</scope>
    <source>
        <strain evidence="11 12">M1</strain>
    </source>
</reference>
<dbReference type="STRING" id="476652.DEAC_c14760"/>
<feature type="binding site" evidence="10">
    <location>
        <position position="157"/>
    </location>
    <ligand>
        <name>Na(+)</name>
        <dbReference type="ChEBI" id="CHEBI:29101"/>
        <note>structural</note>
    </ligand>
</feature>
<keyword evidence="10" id="KW-0915">Sodium</keyword>
<dbReference type="GO" id="GO:0140114">
    <property type="term" value="P:cellular detoxification of fluoride"/>
    <property type="evidence" value="ECO:0007669"/>
    <property type="project" value="UniProtKB-UniRule"/>
</dbReference>
<proteinExistence type="inferred from homology"/>
<evidence type="ECO:0000256" key="7">
    <source>
        <dbReference type="ARBA" id="ARBA00035120"/>
    </source>
</evidence>
<keyword evidence="10" id="KW-0813">Transport</keyword>
<comment type="similarity">
    <text evidence="7 10">Belongs to the fluoride channel Fluc/FEX (TC 1.A.43) family.</text>
</comment>
<evidence type="ECO:0000256" key="10">
    <source>
        <dbReference type="HAMAP-Rule" id="MF_00454"/>
    </source>
</evidence>
<feature type="transmembrane region" description="Helical" evidence="10">
    <location>
        <begin position="115"/>
        <end position="137"/>
    </location>
</feature>
<evidence type="ECO:0000313" key="12">
    <source>
        <dbReference type="Proteomes" id="UP000036356"/>
    </source>
</evidence>
<feature type="transmembrane region" description="Helical" evidence="10">
    <location>
        <begin position="182"/>
        <end position="203"/>
    </location>
</feature>
<gene>
    <name evidence="10 11" type="primary">crcB</name>
    <name evidence="10" type="synonym">fluC</name>
    <name evidence="11" type="ORF">DEAC_c14760</name>
</gene>
<dbReference type="GO" id="GO:0062054">
    <property type="term" value="F:fluoride channel activity"/>
    <property type="evidence" value="ECO:0007669"/>
    <property type="project" value="UniProtKB-UniRule"/>
</dbReference>
<evidence type="ECO:0000313" key="11">
    <source>
        <dbReference type="EMBL" id="KLU66808.1"/>
    </source>
</evidence>
<dbReference type="AlphaFoldDB" id="A0A0J1FUY4"/>
<comment type="activity regulation">
    <text evidence="10">Na(+) is not transported, but it plays an essential structural role and its presence is essential for fluoride channel function.</text>
</comment>
<evidence type="ECO:0000256" key="5">
    <source>
        <dbReference type="ARBA" id="ARBA00023136"/>
    </source>
</evidence>
<organism evidence="11 12">
    <name type="scientific">Desulfosporosinus acididurans</name>
    <dbReference type="NCBI Taxonomy" id="476652"/>
    <lineage>
        <taxon>Bacteria</taxon>
        <taxon>Bacillati</taxon>
        <taxon>Bacillota</taxon>
        <taxon>Clostridia</taxon>
        <taxon>Eubacteriales</taxon>
        <taxon>Desulfitobacteriaceae</taxon>
        <taxon>Desulfosporosinus</taxon>
    </lineage>
</organism>
<keyword evidence="6 10" id="KW-0407">Ion channel</keyword>
<evidence type="ECO:0000256" key="9">
    <source>
        <dbReference type="ARBA" id="ARBA00049940"/>
    </source>
</evidence>
<protein>
    <recommendedName>
        <fullName evidence="10">Fluoride-specific ion channel FluC</fullName>
    </recommendedName>
</protein>
<comment type="catalytic activity">
    <reaction evidence="8">
        <text>fluoride(in) = fluoride(out)</text>
        <dbReference type="Rhea" id="RHEA:76159"/>
        <dbReference type="ChEBI" id="CHEBI:17051"/>
    </reaction>
    <physiologicalReaction direction="left-to-right" evidence="8">
        <dbReference type="Rhea" id="RHEA:76160"/>
    </physiologicalReaction>
</comment>
<comment type="subcellular location">
    <subcellularLocation>
        <location evidence="1 10">Cell membrane</location>
        <topology evidence="1 10">Multi-pass membrane protein</topology>
    </subcellularLocation>
</comment>
<keyword evidence="4 10" id="KW-1133">Transmembrane helix</keyword>
<evidence type="ECO:0000256" key="8">
    <source>
        <dbReference type="ARBA" id="ARBA00035585"/>
    </source>
</evidence>
<dbReference type="GO" id="GO:0005886">
    <property type="term" value="C:plasma membrane"/>
    <property type="evidence" value="ECO:0007669"/>
    <property type="project" value="UniProtKB-SubCell"/>
</dbReference>
<keyword evidence="10" id="KW-0479">Metal-binding</keyword>
<evidence type="ECO:0000256" key="3">
    <source>
        <dbReference type="ARBA" id="ARBA00022692"/>
    </source>
</evidence>
<dbReference type="EMBL" id="LDZY01000004">
    <property type="protein sequence ID" value="KLU66808.1"/>
    <property type="molecule type" value="Genomic_DNA"/>
</dbReference>
<evidence type="ECO:0000256" key="1">
    <source>
        <dbReference type="ARBA" id="ARBA00004651"/>
    </source>
</evidence>
<dbReference type="PANTHER" id="PTHR28259">
    <property type="entry name" value="FLUORIDE EXPORT PROTEIN 1-RELATED"/>
    <property type="match status" value="1"/>
</dbReference>
<dbReference type="PATRIC" id="fig|476652.3.peg.1516"/>
<dbReference type="GO" id="GO:0046872">
    <property type="term" value="F:metal ion binding"/>
    <property type="evidence" value="ECO:0007669"/>
    <property type="project" value="UniProtKB-KW"/>
</dbReference>
<feature type="transmembrane region" description="Helical" evidence="10">
    <location>
        <begin position="83"/>
        <end position="103"/>
    </location>
</feature>
<evidence type="ECO:0000256" key="2">
    <source>
        <dbReference type="ARBA" id="ARBA00022475"/>
    </source>
</evidence>
<keyword evidence="5 10" id="KW-0472">Membrane</keyword>
<dbReference type="InterPro" id="IPR003691">
    <property type="entry name" value="FluC"/>
</dbReference>
<accession>A0A0J1FUY4</accession>
<comment type="function">
    <text evidence="9 10">Fluoride-specific ion channel. Important for reducing fluoride concentration in the cell, thus reducing its toxicity.</text>
</comment>
<dbReference type="HAMAP" id="MF_00454">
    <property type="entry name" value="FluC"/>
    <property type="match status" value="1"/>
</dbReference>
<name>A0A0J1FUY4_9FIRM</name>
<dbReference type="Pfam" id="PF02537">
    <property type="entry name" value="CRCB"/>
    <property type="match status" value="1"/>
</dbReference>
<dbReference type="Proteomes" id="UP000036356">
    <property type="component" value="Unassembled WGS sequence"/>
</dbReference>
<feature type="transmembrane region" description="Helical" evidence="10">
    <location>
        <begin position="149"/>
        <end position="170"/>
    </location>
</feature>
<keyword evidence="12" id="KW-1185">Reference proteome</keyword>
<evidence type="ECO:0000256" key="4">
    <source>
        <dbReference type="ARBA" id="ARBA00022989"/>
    </source>
</evidence>
<sequence length="206" mass="22612">MMTNNEEIRFVKGIWQHLADLFFWLAWRKYLHLLKWAFSVIIDNELGLINLTCDGARYCITLMAPTETFSVGVFLVFKEGAKLLNIFVIALGGALGALSRYSLGLWVSTKWSHGFPLGTFIINVTGAFLLGFLNILFIERLTLSPLLRLGIGVGFLGAYTTFSTFSYEAIMLLEGGSLLTAALYTLLTVTVGFAAAALGVGLARIL</sequence>
<feature type="binding site" evidence="10">
    <location>
        <position position="160"/>
    </location>
    <ligand>
        <name>Na(+)</name>
        <dbReference type="ChEBI" id="CHEBI:29101"/>
        <note>structural</note>
    </ligand>
</feature>